<evidence type="ECO:0000313" key="2">
    <source>
        <dbReference type="Proteomes" id="UP000000467"/>
    </source>
</evidence>
<dbReference type="AlphaFoldDB" id="K4LDJ1"/>
<organism evidence="1 2">
    <name type="scientific">Thermacetogenium phaeum (strain ATCC BAA-254 / DSM 26808 / PB)</name>
    <dbReference type="NCBI Taxonomy" id="1089553"/>
    <lineage>
        <taxon>Bacteria</taxon>
        <taxon>Bacillati</taxon>
        <taxon>Bacillota</taxon>
        <taxon>Clostridia</taxon>
        <taxon>Thermoanaerobacterales</taxon>
        <taxon>Thermoanaerobacteraceae</taxon>
        <taxon>Thermacetogenium</taxon>
    </lineage>
</organism>
<reference evidence="1 2" key="1">
    <citation type="journal article" date="2012" name="BMC Genomics">
        <title>Genome-guided analysis of physiological and morphological traits of the fermentative acetate oxidizer Thermacetogenium phaeum.</title>
        <authorList>
            <person name="Oehler D."/>
            <person name="Poehlein A."/>
            <person name="Leimbach A."/>
            <person name="Muller N."/>
            <person name="Daniel R."/>
            <person name="Gottschalk G."/>
            <person name="Schink B."/>
        </authorList>
    </citation>
    <scope>NUCLEOTIDE SEQUENCE [LARGE SCALE GENOMIC DNA]</scope>
    <source>
        <strain evidence="2">ATCC BAA-254 / DSM 26808 / PB</strain>
    </source>
</reference>
<name>K4LDJ1_THEPS</name>
<dbReference type="HOGENOM" id="CLU_3259094_0_0_9"/>
<accession>K4LDJ1</accession>
<dbReference type="KEGG" id="tpz:Tph_c06340"/>
<dbReference type="EMBL" id="CP003732">
    <property type="protein sequence ID" value="AFV10868.1"/>
    <property type="molecule type" value="Genomic_DNA"/>
</dbReference>
<protein>
    <submittedName>
        <fullName evidence="1">Uncharacterized protein</fullName>
    </submittedName>
</protein>
<dbReference type="Proteomes" id="UP000000467">
    <property type="component" value="Chromosome"/>
</dbReference>
<evidence type="ECO:0000313" key="1">
    <source>
        <dbReference type="EMBL" id="AFV10868.1"/>
    </source>
</evidence>
<sequence length="42" mass="5180">MGARRIYWDGNYSTCCQIKYSVYRVRSRKDLLYRCSIINRRD</sequence>
<gene>
    <name evidence="1" type="ordered locus">Tph_c06340</name>
</gene>
<proteinExistence type="predicted"/>
<keyword evidence="2" id="KW-1185">Reference proteome</keyword>